<dbReference type="AlphaFoldDB" id="A0A4Z2D892"/>
<organism evidence="1 2">
    <name type="scientific">Schistosoma japonicum</name>
    <name type="common">Blood fluke</name>
    <dbReference type="NCBI Taxonomy" id="6182"/>
    <lineage>
        <taxon>Eukaryota</taxon>
        <taxon>Metazoa</taxon>
        <taxon>Spiralia</taxon>
        <taxon>Lophotrochozoa</taxon>
        <taxon>Platyhelminthes</taxon>
        <taxon>Trematoda</taxon>
        <taxon>Digenea</taxon>
        <taxon>Strigeidida</taxon>
        <taxon>Schistosomatoidea</taxon>
        <taxon>Schistosomatidae</taxon>
        <taxon>Schistosoma</taxon>
    </lineage>
</organism>
<evidence type="ECO:0008006" key="3">
    <source>
        <dbReference type="Google" id="ProtNLM"/>
    </source>
</evidence>
<reference evidence="1 2" key="1">
    <citation type="submission" date="2019-03" db="EMBL/GenBank/DDBJ databases">
        <title>An improved genome assembly of the fluke Schistosoma japonicum.</title>
        <authorList>
            <person name="Hu W."/>
            <person name="Luo F."/>
            <person name="Yin M."/>
            <person name="Mo X."/>
            <person name="Sun C."/>
            <person name="Wu Q."/>
            <person name="Zhu B."/>
            <person name="Xiang M."/>
            <person name="Wang J."/>
            <person name="Wang Y."/>
            <person name="Zhang T."/>
            <person name="Xu B."/>
            <person name="Zheng H."/>
            <person name="Feng Z."/>
        </authorList>
    </citation>
    <scope>NUCLEOTIDE SEQUENCE [LARGE SCALE GENOMIC DNA]</scope>
    <source>
        <strain evidence="1">HuSjv2</strain>
        <tissue evidence="1">Worms</tissue>
    </source>
</reference>
<gene>
    <name evidence="1" type="ORF">EWB00_003548</name>
</gene>
<name>A0A4Z2D892_SCHJA</name>
<accession>A0A4Z2D892</accession>
<keyword evidence="2" id="KW-1185">Reference proteome</keyword>
<comment type="caution">
    <text evidence="1">The sequence shown here is derived from an EMBL/GenBank/DDBJ whole genome shotgun (WGS) entry which is preliminary data.</text>
</comment>
<evidence type="ECO:0000313" key="2">
    <source>
        <dbReference type="Proteomes" id="UP000311919"/>
    </source>
</evidence>
<evidence type="ECO:0000313" key="1">
    <source>
        <dbReference type="EMBL" id="TNN12639.1"/>
    </source>
</evidence>
<dbReference type="Proteomes" id="UP000311919">
    <property type="component" value="Unassembled WGS sequence"/>
</dbReference>
<sequence>MQTVLDRCPAGEYLGQMIMALSDDIVRRVTTVSFSRSNSITKNWATMDECSRGCQDTLHHLRKFFGRQRQEESTIDYQHELRHLPLRVLPSMSVAEREMFCSRFTQGLKDRELQLPRFRVQSVSGALKMT</sequence>
<dbReference type="EMBL" id="SKCS01000216">
    <property type="protein sequence ID" value="TNN12639.1"/>
    <property type="molecule type" value="Genomic_DNA"/>
</dbReference>
<protein>
    <recommendedName>
        <fullName evidence="3">Retrotransposon gag domain-containing protein</fullName>
    </recommendedName>
</protein>
<proteinExistence type="predicted"/>